<feature type="non-terminal residue" evidence="3">
    <location>
        <position position="521"/>
    </location>
</feature>
<dbReference type="Gene3D" id="3.40.50.720">
    <property type="entry name" value="NAD(P)-binding Rossmann-like Domain"/>
    <property type="match status" value="1"/>
</dbReference>
<organism evidence="3 4">
    <name type="scientific">Gossypium raimondii</name>
    <name type="common">Peruvian cotton</name>
    <name type="synonym">Gossypium klotzschianum subsp. raimondii</name>
    <dbReference type="NCBI Taxonomy" id="29730"/>
    <lineage>
        <taxon>Eukaryota</taxon>
        <taxon>Viridiplantae</taxon>
        <taxon>Streptophyta</taxon>
        <taxon>Embryophyta</taxon>
        <taxon>Tracheophyta</taxon>
        <taxon>Spermatophyta</taxon>
        <taxon>Magnoliopsida</taxon>
        <taxon>eudicotyledons</taxon>
        <taxon>Gunneridae</taxon>
        <taxon>Pentapetalae</taxon>
        <taxon>rosids</taxon>
        <taxon>malvids</taxon>
        <taxon>Malvales</taxon>
        <taxon>Malvaceae</taxon>
        <taxon>Malvoideae</taxon>
        <taxon>Gossypium</taxon>
    </lineage>
</organism>
<dbReference type="Proteomes" id="UP000593578">
    <property type="component" value="Unassembled WGS sequence"/>
</dbReference>
<feature type="signal peptide" evidence="1">
    <location>
        <begin position="1"/>
        <end position="21"/>
    </location>
</feature>
<evidence type="ECO:0000313" key="3">
    <source>
        <dbReference type="EMBL" id="MBA0578901.1"/>
    </source>
</evidence>
<dbReference type="PANTHER" id="PTHR43796">
    <property type="entry name" value="CARBOXYNORSPERMIDINE SYNTHASE"/>
    <property type="match status" value="1"/>
</dbReference>
<dbReference type="Pfam" id="PF03435">
    <property type="entry name" value="Sacchrp_dh_NADP"/>
    <property type="match status" value="1"/>
</dbReference>
<proteinExistence type="predicted"/>
<dbReference type="AlphaFoldDB" id="A0A7J8NPI5"/>
<accession>A0A7J8NPI5</accession>
<dbReference type="InterPro" id="IPR005097">
    <property type="entry name" value="Sacchrp_dh_NADP-bd"/>
</dbReference>
<dbReference type="PANTHER" id="PTHR43796:SF2">
    <property type="entry name" value="CARBOXYNORSPERMIDINE SYNTHASE"/>
    <property type="match status" value="1"/>
</dbReference>
<dbReference type="SUPFAM" id="SSF51735">
    <property type="entry name" value="NAD(P)-binding Rossmann-fold domains"/>
    <property type="match status" value="1"/>
</dbReference>
<keyword evidence="1" id="KW-0732">Signal</keyword>
<sequence length="521" mass="56662">MAPSLLHFKTAAAVAVASAKAAENDNVSRVQLPDKTRNSRVLVLGGTGRVGGSTATALSKLCPDLRIVVGGRNREKGAAMVATLGKNSEFAEVNINNKDSLEAALSDVDLVVHAAGPFQQSQKCTVLEAAIETQTAYLDVCDDTNYAFRAKSFKDRAVDANISAITTGGIYPGVSNVMAAELVHAARSESKTEPERLRFSYYTAGSGGAGPTILATSFLLLGEEVVAYNKGQKIKLKPFTGMLNVDFGKGIGKRDVYLLILSSGSARVPEGTEWEHLIECLERQTMRDCAWLDSNPCPTGHLWLFSSYLATLFPLEQQTLNYFCRNLPEVRSAHEILEVPTVSARFGTAPFFWNWGMEAMTNLLPAEFLRDRSKVQQLVEWFDPLVRAVDGIAGERVSMRVDLECTNGRSTLALFSHRRLSVAVGNATAAFAVAILEGSTQPGVWFPEEPEGIAVEAREELLKRAAEGAIAFVMNKPPWMVETDPKELGLGIYVESNPSENLNPTVIFVVKNVEDVLWNTA</sequence>
<name>A0A7J8NPI5_GOSRA</name>
<protein>
    <recommendedName>
        <fullName evidence="2">Saccharopine dehydrogenase NADP binding domain-containing protein</fullName>
    </recommendedName>
</protein>
<evidence type="ECO:0000259" key="2">
    <source>
        <dbReference type="Pfam" id="PF03435"/>
    </source>
</evidence>
<evidence type="ECO:0000313" key="4">
    <source>
        <dbReference type="Proteomes" id="UP000593578"/>
    </source>
</evidence>
<dbReference type="EMBL" id="JABEZZ010000001">
    <property type="protein sequence ID" value="MBA0578901.1"/>
    <property type="molecule type" value="Genomic_DNA"/>
</dbReference>
<feature type="chain" id="PRO_5029486648" description="Saccharopine dehydrogenase NADP binding domain-containing protein" evidence="1">
    <location>
        <begin position="22"/>
        <end position="521"/>
    </location>
</feature>
<comment type="caution">
    <text evidence="3">The sequence shown here is derived from an EMBL/GenBank/DDBJ whole genome shotgun (WGS) entry which is preliminary data.</text>
</comment>
<evidence type="ECO:0000256" key="1">
    <source>
        <dbReference type="SAM" id="SignalP"/>
    </source>
</evidence>
<gene>
    <name evidence="3" type="ORF">Gorai_021172</name>
</gene>
<feature type="domain" description="Saccharopine dehydrogenase NADP binding" evidence="2">
    <location>
        <begin position="41"/>
        <end position="162"/>
    </location>
</feature>
<reference evidence="3 4" key="1">
    <citation type="journal article" date="2019" name="Genome Biol. Evol.">
        <title>Insights into the evolution of the New World diploid cottons (Gossypium, subgenus Houzingenia) based on genome sequencing.</title>
        <authorList>
            <person name="Grover C.E."/>
            <person name="Arick M.A. 2nd"/>
            <person name="Thrash A."/>
            <person name="Conover J.L."/>
            <person name="Sanders W.S."/>
            <person name="Peterson D.G."/>
            <person name="Frelichowski J.E."/>
            <person name="Scheffler J.A."/>
            <person name="Scheffler B.E."/>
            <person name="Wendel J.F."/>
        </authorList>
    </citation>
    <scope>NUCLEOTIDE SEQUENCE [LARGE SCALE GENOMIC DNA]</scope>
    <source>
        <strain evidence="3">8</strain>
        <tissue evidence="3">Leaf</tissue>
    </source>
</reference>
<dbReference type="InterPro" id="IPR036291">
    <property type="entry name" value="NAD(P)-bd_dom_sf"/>
</dbReference>